<name>A0A0A9FQ64_ARUDO</name>
<proteinExistence type="predicted"/>
<accession>A0A0A9FQ64</accession>
<reference evidence="1" key="2">
    <citation type="journal article" date="2015" name="Data Brief">
        <title>Shoot transcriptome of the giant reed, Arundo donax.</title>
        <authorList>
            <person name="Barrero R.A."/>
            <person name="Guerrero F.D."/>
            <person name="Moolhuijzen P."/>
            <person name="Goolsby J.A."/>
            <person name="Tidwell J."/>
            <person name="Bellgard S.E."/>
            <person name="Bellgard M.I."/>
        </authorList>
    </citation>
    <scope>NUCLEOTIDE SEQUENCE</scope>
    <source>
        <tissue evidence="1">Shoot tissue taken approximately 20 cm above the soil surface</tissue>
    </source>
</reference>
<reference evidence="1" key="1">
    <citation type="submission" date="2014-09" db="EMBL/GenBank/DDBJ databases">
        <authorList>
            <person name="Magalhaes I.L.F."/>
            <person name="Oliveira U."/>
            <person name="Santos F.R."/>
            <person name="Vidigal T.H.D.A."/>
            <person name="Brescovit A.D."/>
            <person name="Santos A.J."/>
        </authorList>
    </citation>
    <scope>NUCLEOTIDE SEQUENCE</scope>
    <source>
        <tissue evidence="1">Shoot tissue taken approximately 20 cm above the soil surface</tissue>
    </source>
</reference>
<organism evidence="1">
    <name type="scientific">Arundo donax</name>
    <name type="common">Giant reed</name>
    <name type="synonym">Donax arundinaceus</name>
    <dbReference type="NCBI Taxonomy" id="35708"/>
    <lineage>
        <taxon>Eukaryota</taxon>
        <taxon>Viridiplantae</taxon>
        <taxon>Streptophyta</taxon>
        <taxon>Embryophyta</taxon>
        <taxon>Tracheophyta</taxon>
        <taxon>Spermatophyta</taxon>
        <taxon>Magnoliopsida</taxon>
        <taxon>Liliopsida</taxon>
        <taxon>Poales</taxon>
        <taxon>Poaceae</taxon>
        <taxon>PACMAD clade</taxon>
        <taxon>Arundinoideae</taxon>
        <taxon>Arundineae</taxon>
        <taxon>Arundo</taxon>
    </lineage>
</organism>
<sequence>MLPAGHLPPLLISVQVRANHFLFTRSVCLC</sequence>
<dbReference type="AlphaFoldDB" id="A0A0A9FQ64"/>
<dbReference type="EMBL" id="GBRH01184492">
    <property type="protein sequence ID" value="JAE13404.1"/>
    <property type="molecule type" value="Transcribed_RNA"/>
</dbReference>
<protein>
    <submittedName>
        <fullName evidence="1">Uncharacterized protein</fullName>
    </submittedName>
</protein>
<evidence type="ECO:0000313" key="1">
    <source>
        <dbReference type="EMBL" id="JAE13404.1"/>
    </source>
</evidence>